<dbReference type="InterPro" id="IPR023214">
    <property type="entry name" value="HAD_sf"/>
</dbReference>
<accession>A0ABY2IUG3</accession>
<sequence length="217" mass="22913">MEFTAEAILFDIDGTLVDSTPVVERTWRSWASHHDVDIEEVLRVCHGRRSEDTVAMFVPEGDRAAATLELEQLELHDLDDVTALPAAARLLASLPADRWAAVTSGSQQLMRARLAAAGLPVHAVLIAADDVTEGKPSPQGYRLAAERLGVDIRRCIVVEDAPAGIDAGLASEAAATIAVSTSHDAAHLPAATVVVRDLSALDVTTENGSLRVVANAA</sequence>
<dbReference type="Proteomes" id="UP000297853">
    <property type="component" value="Unassembled WGS sequence"/>
</dbReference>
<dbReference type="RefSeq" id="WP_134432519.1">
    <property type="nucleotide sequence ID" value="NZ_SOGQ01000079.1"/>
</dbReference>
<dbReference type="InterPro" id="IPR006439">
    <property type="entry name" value="HAD-SF_hydro_IA"/>
</dbReference>
<dbReference type="InterPro" id="IPR023198">
    <property type="entry name" value="PGP-like_dom2"/>
</dbReference>
<dbReference type="SUPFAM" id="SSF56784">
    <property type="entry name" value="HAD-like"/>
    <property type="match status" value="1"/>
</dbReference>
<dbReference type="EMBL" id="SOGQ01000079">
    <property type="protein sequence ID" value="TFC95097.1"/>
    <property type="molecule type" value="Genomic_DNA"/>
</dbReference>
<dbReference type="Pfam" id="PF00702">
    <property type="entry name" value="Hydrolase"/>
    <property type="match status" value="1"/>
</dbReference>
<proteinExistence type="predicted"/>
<evidence type="ECO:0000313" key="1">
    <source>
        <dbReference type="EMBL" id="TFC95097.1"/>
    </source>
</evidence>
<dbReference type="InterPro" id="IPR051806">
    <property type="entry name" value="HAD-like_SPP"/>
</dbReference>
<protein>
    <submittedName>
        <fullName evidence="1">HAD family hydrolase</fullName>
    </submittedName>
</protein>
<dbReference type="SFLD" id="SFLDS00003">
    <property type="entry name" value="Haloacid_Dehalogenase"/>
    <property type="match status" value="1"/>
</dbReference>
<dbReference type="NCBIfam" id="TIGR01509">
    <property type="entry name" value="HAD-SF-IA-v3"/>
    <property type="match status" value="1"/>
</dbReference>
<dbReference type="Gene3D" id="3.40.50.1000">
    <property type="entry name" value="HAD superfamily/HAD-like"/>
    <property type="match status" value="1"/>
</dbReference>
<dbReference type="InterPro" id="IPR036412">
    <property type="entry name" value="HAD-like_sf"/>
</dbReference>
<evidence type="ECO:0000313" key="2">
    <source>
        <dbReference type="Proteomes" id="UP000297853"/>
    </source>
</evidence>
<gene>
    <name evidence="1" type="ORF">E3T28_14250</name>
</gene>
<dbReference type="PRINTS" id="PR00413">
    <property type="entry name" value="HADHALOGNASE"/>
</dbReference>
<dbReference type="GO" id="GO:0016787">
    <property type="term" value="F:hydrolase activity"/>
    <property type="evidence" value="ECO:0007669"/>
    <property type="project" value="UniProtKB-KW"/>
</dbReference>
<keyword evidence="2" id="KW-1185">Reference proteome</keyword>
<dbReference type="PANTHER" id="PTHR43481:SF4">
    <property type="entry name" value="GLYCEROL-1-PHOSPHATE PHOSPHOHYDROLASE 1-RELATED"/>
    <property type="match status" value="1"/>
</dbReference>
<organism evidence="1 2">
    <name type="scientific">Cryobacterium sinapicolor</name>
    <dbReference type="NCBI Taxonomy" id="1259236"/>
    <lineage>
        <taxon>Bacteria</taxon>
        <taxon>Bacillati</taxon>
        <taxon>Actinomycetota</taxon>
        <taxon>Actinomycetes</taxon>
        <taxon>Micrococcales</taxon>
        <taxon>Microbacteriaceae</taxon>
        <taxon>Cryobacterium</taxon>
    </lineage>
</organism>
<comment type="caution">
    <text evidence="1">The sequence shown here is derived from an EMBL/GenBank/DDBJ whole genome shotgun (WGS) entry which is preliminary data.</text>
</comment>
<name>A0ABY2IUG3_9MICO</name>
<dbReference type="PANTHER" id="PTHR43481">
    <property type="entry name" value="FRUCTOSE-1-PHOSPHATE PHOSPHATASE"/>
    <property type="match status" value="1"/>
</dbReference>
<dbReference type="Gene3D" id="1.10.150.240">
    <property type="entry name" value="Putative phosphatase, domain 2"/>
    <property type="match status" value="1"/>
</dbReference>
<dbReference type="SFLD" id="SFLDG01129">
    <property type="entry name" value="C1.5:_HAD__Beta-PGM__Phosphata"/>
    <property type="match status" value="1"/>
</dbReference>
<keyword evidence="1" id="KW-0378">Hydrolase</keyword>
<reference evidence="1 2" key="1">
    <citation type="submission" date="2019-03" db="EMBL/GenBank/DDBJ databases">
        <title>Genomics of glacier-inhabiting Cryobacterium strains.</title>
        <authorList>
            <person name="Liu Q."/>
            <person name="Xin Y.-H."/>
        </authorList>
    </citation>
    <scope>NUCLEOTIDE SEQUENCE [LARGE SCALE GENOMIC DNA]</scope>
    <source>
        <strain evidence="1 2">TMT1-23-1</strain>
    </source>
</reference>